<dbReference type="RefSeq" id="WP_345280695.1">
    <property type="nucleotide sequence ID" value="NZ_BAABAJ010000005.1"/>
</dbReference>
<reference evidence="2" key="1">
    <citation type="journal article" date="2019" name="Int. J. Syst. Evol. Microbiol.">
        <title>The Global Catalogue of Microorganisms (GCM) 10K type strain sequencing project: providing services to taxonomists for standard genome sequencing and annotation.</title>
        <authorList>
            <consortium name="The Broad Institute Genomics Platform"/>
            <consortium name="The Broad Institute Genome Sequencing Center for Infectious Disease"/>
            <person name="Wu L."/>
            <person name="Ma J."/>
        </authorList>
    </citation>
    <scope>NUCLEOTIDE SEQUENCE [LARGE SCALE GENOMIC DNA]</scope>
    <source>
        <strain evidence="2">JCM 16956</strain>
    </source>
</reference>
<gene>
    <name evidence="1" type="ORF">GCM10022244_19560</name>
</gene>
<protein>
    <recommendedName>
        <fullName evidence="3">Nucleopolyhedrovirus P10 family protein</fullName>
    </recommendedName>
</protein>
<sequence>MTTAEGWTAAVRDRLAPGRLLPLGEAADGVWIAERAVREALARAASSVRGVVPGGFRAGLHGPEEDGPFPLPPGGLPPGRLRIAGEIAAVAGRPLPGLTEELREALFTAAGDLGLRVAEVDLRVTDLLEESPAPEPAAPPPAPPAPAVDDPVALAALRVTGVAGVTDTVGPAVHRDEDGRVRVEVATRAGHRPPEVAQAVRAAVHASLPETILVTVLVSDVRP</sequence>
<organism evidence="1 2">
    <name type="scientific">Streptomyces gulbargensis</name>
    <dbReference type="NCBI Taxonomy" id="364901"/>
    <lineage>
        <taxon>Bacteria</taxon>
        <taxon>Bacillati</taxon>
        <taxon>Actinomycetota</taxon>
        <taxon>Actinomycetes</taxon>
        <taxon>Kitasatosporales</taxon>
        <taxon>Streptomycetaceae</taxon>
        <taxon>Streptomyces</taxon>
    </lineage>
</organism>
<evidence type="ECO:0008006" key="3">
    <source>
        <dbReference type="Google" id="ProtNLM"/>
    </source>
</evidence>
<dbReference type="Proteomes" id="UP001501000">
    <property type="component" value="Unassembled WGS sequence"/>
</dbReference>
<keyword evidence="2" id="KW-1185">Reference proteome</keyword>
<evidence type="ECO:0000313" key="2">
    <source>
        <dbReference type="Proteomes" id="UP001501000"/>
    </source>
</evidence>
<evidence type="ECO:0000313" key="1">
    <source>
        <dbReference type="EMBL" id="GAA3909629.1"/>
    </source>
</evidence>
<dbReference type="EMBL" id="BAABAJ010000005">
    <property type="protein sequence ID" value="GAA3909629.1"/>
    <property type="molecule type" value="Genomic_DNA"/>
</dbReference>
<proteinExistence type="predicted"/>
<name>A0ABP7M040_9ACTN</name>
<comment type="caution">
    <text evidence="1">The sequence shown here is derived from an EMBL/GenBank/DDBJ whole genome shotgun (WGS) entry which is preliminary data.</text>
</comment>
<accession>A0ABP7M040</accession>